<organism evidence="2 3">
    <name type="scientific">Lingula anatina</name>
    <name type="common">Brachiopod</name>
    <name type="synonym">Lingula unguis</name>
    <dbReference type="NCBI Taxonomy" id="7574"/>
    <lineage>
        <taxon>Eukaryota</taxon>
        <taxon>Metazoa</taxon>
        <taxon>Spiralia</taxon>
        <taxon>Lophotrochozoa</taxon>
        <taxon>Brachiopoda</taxon>
        <taxon>Linguliformea</taxon>
        <taxon>Lingulata</taxon>
        <taxon>Lingulida</taxon>
        <taxon>Linguloidea</taxon>
        <taxon>Lingulidae</taxon>
        <taxon>Lingula</taxon>
    </lineage>
</organism>
<feature type="transmembrane region" description="Helical" evidence="1">
    <location>
        <begin position="280"/>
        <end position="298"/>
    </location>
</feature>
<feature type="transmembrane region" description="Helical" evidence="1">
    <location>
        <begin position="164"/>
        <end position="182"/>
    </location>
</feature>
<dbReference type="Pfam" id="PF07690">
    <property type="entry name" value="MFS_1"/>
    <property type="match status" value="1"/>
</dbReference>
<evidence type="ECO:0000313" key="2">
    <source>
        <dbReference type="Proteomes" id="UP000085678"/>
    </source>
</evidence>
<dbReference type="GeneID" id="106153917"/>
<evidence type="ECO:0000256" key="1">
    <source>
        <dbReference type="SAM" id="Phobius"/>
    </source>
</evidence>
<dbReference type="InterPro" id="IPR050327">
    <property type="entry name" value="Proton-linked_MCT"/>
</dbReference>
<dbReference type="Gene3D" id="1.20.1250.20">
    <property type="entry name" value="MFS general substrate transporter like domains"/>
    <property type="match status" value="1"/>
</dbReference>
<feature type="transmembrane region" description="Helical" evidence="1">
    <location>
        <begin position="367"/>
        <end position="391"/>
    </location>
</feature>
<feature type="transmembrane region" description="Helical" evidence="1">
    <location>
        <begin position="138"/>
        <end position="158"/>
    </location>
</feature>
<evidence type="ECO:0000313" key="3">
    <source>
        <dbReference type="RefSeq" id="XP_013383521.1"/>
    </source>
</evidence>
<proteinExistence type="predicted"/>
<dbReference type="AlphaFoldDB" id="A0A1S3HDC7"/>
<feature type="transmembrane region" description="Helical" evidence="1">
    <location>
        <begin position="40"/>
        <end position="61"/>
    </location>
</feature>
<feature type="transmembrane region" description="Helical" evidence="1">
    <location>
        <begin position="97"/>
        <end position="117"/>
    </location>
</feature>
<dbReference type="OrthoDB" id="10016898at2759"/>
<gene>
    <name evidence="3" type="primary">LOC106153917</name>
</gene>
<keyword evidence="2" id="KW-1185">Reference proteome</keyword>
<reference evidence="3" key="1">
    <citation type="submission" date="2025-08" db="UniProtKB">
        <authorList>
            <consortium name="RefSeq"/>
        </authorList>
    </citation>
    <scope>IDENTIFICATION</scope>
    <source>
        <tissue evidence="3">Gonads</tissue>
    </source>
</reference>
<dbReference type="Proteomes" id="UP000085678">
    <property type="component" value="Unplaced"/>
</dbReference>
<dbReference type="SUPFAM" id="SSF103473">
    <property type="entry name" value="MFS general substrate transporter"/>
    <property type="match status" value="1"/>
</dbReference>
<keyword evidence="1" id="KW-0472">Membrane</keyword>
<feature type="transmembrane region" description="Helical" evidence="1">
    <location>
        <begin position="304"/>
        <end position="326"/>
    </location>
</feature>
<sequence>MYYGWKFVFASSMYSMTFNGFYMSWGVFNAAFAGDPDLGGSLAIIGLIPSIMYASAALVCLSAKEVSVIIPKLKIITFAAVLVLGLVLSSVAPSATFLIFTHGIMTGFSITIIRLEYTFRIAEWFPWDHRYHVLATSFNRLAMVAGTVVYANLIEWLFRTLGWRYGYLVLGGFFLVSVLLPLGSFQRPGTQAGPENQEADKKVFGCGQQICILSMWFLSNVANGIGHSNSTGILIKHLEDMGLPSYVAVRFMTTEAVCNFFSRLATTLVGDRVKGHILKIHAVLALILAANMLLGYAATSPTAFIPYSIVLGFGQGPLFSAMYASCSEVTSGQNVQQVYVICSGGTYVGMSVAPYLSGAIYDWQNSYSLVFVILAVGYFVCGLAMFAIVVINKISTKT</sequence>
<feature type="transmembrane region" description="Helical" evidence="1">
    <location>
        <begin position="73"/>
        <end position="91"/>
    </location>
</feature>
<feature type="transmembrane region" description="Helical" evidence="1">
    <location>
        <begin position="7"/>
        <end position="28"/>
    </location>
</feature>
<keyword evidence="1" id="KW-0812">Transmembrane</keyword>
<feature type="transmembrane region" description="Helical" evidence="1">
    <location>
        <begin position="338"/>
        <end position="361"/>
    </location>
</feature>
<dbReference type="RefSeq" id="XP_013383521.1">
    <property type="nucleotide sequence ID" value="XM_013528067.1"/>
</dbReference>
<dbReference type="GO" id="GO:0022857">
    <property type="term" value="F:transmembrane transporter activity"/>
    <property type="evidence" value="ECO:0007669"/>
    <property type="project" value="InterPro"/>
</dbReference>
<name>A0A1S3HDC7_LINAN</name>
<dbReference type="PANTHER" id="PTHR11360">
    <property type="entry name" value="MONOCARBOXYLATE TRANSPORTER"/>
    <property type="match status" value="1"/>
</dbReference>
<accession>A0A1S3HDC7</accession>
<keyword evidence="1" id="KW-1133">Transmembrane helix</keyword>
<dbReference type="InterPro" id="IPR036259">
    <property type="entry name" value="MFS_trans_sf"/>
</dbReference>
<protein>
    <submittedName>
        <fullName evidence="3">Monocarboxylate transporter 6-like isoform X2</fullName>
    </submittedName>
</protein>
<dbReference type="InterPro" id="IPR011701">
    <property type="entry name" value="MFS"/>
</dbReference>